<sequence length="345" mass="38200">MRALHLAFVVAMAIVGAAAILGAAVPAGAPPASVPSPTFESHWQDGKAELDGYRYTITRYGQPRRGTAVMVFVTEPFSEAKRVKVDDPAMNPRDTFEALKLNFVRDFQTGIYDYNTMTSVFVRSRDFSPAKISFSSAEWCGHVYEEMLFGPRDIADRYTSYFEDESAERRVQEVKDGIAEEELLVRLRGLRGEWLRPGERRTVPFLPAAFLRRLTHRPLQWTTASIERSGRDEAVTVPAGRFDASTFKISTGDGREGLFHVERAYPHRMLKWEWSAVGKPTGRGWSPSEGLDAGALTGSARLPYWKLHEVGDEKYLKLLGLTAGPGGATAPGGFRGVGAGPGERR</sequence>
<dbReference type="Proteomes" id="UP000317691">
    <property type="component" value="Unassembled WGS sequence"/>
</dbReference>
<accession>A0A538TQN7</accession>
<gene>
    <name evidence="2" type="ORF">E6K79_03495</name>
</gene>
<dbReference type="AlphaFoldDB" id="A0A538TQN7"/>
<reference evidence="2 3" key="1">
    <citation type="journal article" date="2019" name="Nat. Microbiol.">
        <title>Mediterranean grassland soil C-N compound turnover is dependent on rainfall and depth, and is mediated by genomically divergent microorganisms.</title>
        <authorList>
            <person name="Diamond S."/>
            <person name="Andeer P.F."/>
            <person name="Li Z."/>
            <person name="Crits-Christoph A."/>
            <person name="Burstein D."/>
            <person name="Anantharaman K."/>
            <person name="Lane K.R."/>
            <person name="Thomas B.C."/>
            <person name="Pan C."/>
            <person name="Northen T.R."/>
            <person name="Banfield J.F."/>
        </authorList>
    </citation>
    <scope>NUCLEOTIDE SEQUENCE [LARGE SCALE GENOMIC DNA]</scope>
    <source>
        <strain evidence="2">WS_9</strain>
    </source>
</reference>
<feature type="chain" id="PRO_5022235894" description="DUF4412 domain-containing protein" evidence="1">
    <location>
        <begin position="24"/>
        <end position="345"/>
    </location>
</feature>
<protein>
    <recommendedName>
        <fullName evidence="4">DUF4412 domain-containing protein</fullName>
    </recommendedName>
</protein>
<feature type="signal peptide" evidence="1">
    <location>
        <begin position="1"/>
        <end position="23"/>
    </location>
</feature>
<evidence type="ECO:0000313" key="3">
    <source>
        <dbReference type="Proteomes" id="UP000317691"/>
    </source>
</evidence>
<dbReference type="EMBL" id="VBOZ01000010">
    <property type="protein sequence ID" value="TMQ65943.1"/>
    <property type="molecule type" value="Genomic_DNA"/>
</dbReference>
<name>A0A538TQN7_UNCEI</name>
<keyword evidence="1" id="KW-0732">Signal</keyword>
<evidence type="ECO:0008006" key="4">
    <source>
        <dbReference type="Google" id="ProtNLM"/>
    </source>
</evidence>
<comment type="caution">
    <text evidence="2">The sequence shown here is derived from an EMBL/GenBank/DDBJ whole genome shotgun (WGS) entry which is preliminary data.</text>
</comment>
<evidence type="ECO:0000256" key="1">
    <source>
        <dbReference type="SAM" id="SignalP"/>
    </source>
</evidence>
<evidence type="ECO:0000313" key="2">
    <source>
        <dbReference type="EMBL" id="TMQ65943.1"/>
    </source>
</evidence>
<organism evidence="2 3">
    <name type="scientific">Eiseniibacteriota bacterium</name>
    <dbReference type="NCBI Taxonomy" id="2212470"/>
    <lineage>
        <taxon>Bacteria</taxon>
        <taxon>Candidatus Eiseniibacteriota</taxon>
    </lineage>
</organism>
<proteinExistence type="predicted"/>